<evidence type="ECO:0000256" key="9">
    <source>
        <dbReference type="ARBA" id="ARBA00022741"/>
    </source>
</evidence>
<organism evidence="24 25">
    <name type="scientific">Cyberlindnera jadinii (strain ATCC 18201 / CBS 1600 / BCRC 20928 / JCM 3617 / NBRC 0987 / NRRL Y-1542)</name>
    <name type="common">Torula yeast</name>
    <name type="synonym">Candida utilis</name>
    <dbReference type="NCBI Taxonomy" id="983966"/>
    <lineage>
        <taxon>Eukaryota</taxon>
        <taxon>Fungi</taxon>
        <taxon>Dikarya</taxon>
        <taxon>Ascomycota</taxon>
        <taxon>Saccharomycotina</taxon>
        <taxon>Saccharomycetes</taxon>
        <taxon>Phaffomycetales</taxon>
        <taxon>Phaffomycetaceae</taxon>
        <taxon>Cyberlindnera</taxon>
    </lineage>
</organism>
<feature type="domain" description="PI3K/PI4K catalytic" evidence="21">
    <location>
        <begin position="2134"/>
        <end position="2443"/>
    </location>
</feature>
<comment type="catalytic activity">
    <reaction evidence="19">
        <text>L-threonyl-[protein] + ATP = O-phospho-L-threonyl-[protein] + ADP + H(+)</text>
        <dbReference type="Rhea" id="RHEA:46608"/>
        <dbReference type="Rhea" id="RHEA-COMP:11060"/>
        <dbReference type="Rhea" id="RHEA-COMP:11605"/>
        <dbReference type="ChEBI" id="CHEBI:15378"/>
        <dbReference type="ChEBI" id="CHEBI:30013"/>
        <dbReference type="ChEBI" id="CHEBI:30616"/>
        <dbReference type="ChEBI" id="CHEBI:61977"/>
        <dbReference type="ChEBI" id="CHEBI:456216"/>
        <dbReference type="EC" id="2.7.11.1"/>
    </reaction>
</comment>
<gene>
    <name evidence="24" type="primary">TEL1</name>
    <name evidence="24" type="ORF">BN1211_2955</name>
</gene>
<evidence type="ECO:0000313" key="24">
    <source>
        <dbReference type="EMBL" id="CEP22574.1"/>
    </source>
</evidence>
<evidence type="ECO:0000256" key="11">
    <source>
        <dbReference type="ARBA" id="ARBA00022777"/>
    </source>
</evidence>
<keyword evidence="7" id="KW-0723">Serine/threonine-protein kinase</keyword>
<dbReference type="InterPro" id="IPR000403">
    <property type="entry name" value="PI3/4_kinase_cat_dom"/>
</dbReference>
<evidence type="ECO:0000313" key="25">
    <source>
        <dbReference type="Proteomes" id="UP000038830"/>
    </source>
</evidence>
<dbReference type="GO" id="GO:0004674">
    <property type="term" value="F:protein serine/threonine kinase activity"/>
    <property type="evidence" value="ECO:0007669"/>
    <property type="project" value="UniProtKB-KW"/>
</dbReference>
<dbReference type="GO" id="GO:0006281">
    <property type="term" value="P:DNA repair"/>
    <property type="evidence" value="ECO:0007669"/>
    <property type="project" value="InterPro"/>
</dbReference>
<dbReference type="PROSITE" id="PS00915">
    <property type="entry name" value="PI3_4_KINASE_1"/>
    <property type="match status" value="1"/>
</dbReference>
<dbReference type="InterPro" id="IPR003152">
    <property type="entry name" value="FATC_dom"/>
</dbReference>
<evidence type="ECO:0000256" key="15">
    <source>
        <dbReference type="ARBA" id="ARBA00030020"/>
    </source>
</evidence>
<dbReference type="GO" id="GO:0035556">
    <property type="term" value="P:intracellular signal transduction"/>
    <property type="evidence" value="ECO:0007669"/>
    <property type="project" value="UniProtKB-ARBA"/>
</dbReference>
<dbReference type="GO" id="GO:0000781">
    <property type="term" value="C:chromosome, telomeric region"/>
    <property type="evidence" value="ECO:0007669"/>
    <property type="project" value="UniProtKB-SubCell"/>
</dbReference>
<dbReference type="InterPro" id="IPR036940">
    <property type="entry name" value="PI3/4_kinase_cat_sf"/>
</dbReference>
<evidence type="ECO:0000256" key="20">
    <source>
        <dbReference type="ARBA" id="ARBA00048679"/>
    </source>
</evidence>
<keyword evidence="9" id="KW-0547">Nucleotide-binding</keyword>
<keyword evidence="8" id="KW-0808">Transferase</keyword>
<keyword evidence="11" id="KW-0418">Kinase</keyword>
<sequence>MLASRYITSDMVLLIDDKNNPVPVMDEESRENLILWLDALVLDAISSPDALTIDDFDISSIRSTVDKKSWFSLSGICLQDSADPKPWMKSLVLIHLLSAFYSIDTPQRNDVEPQWKKQRSAFDSYAPLLKYCDSTVGFLQSLLNHGSTSLQKIGLQLLAFQLSSFQVDQSLIPLKSVMFYETPYLASWTSLVIGLMAKCGWEVETADMHHLLRINLQLLKEDTTVSTACFAITEILKPPGTVITEKLTNQLVEVTFDVSEVYGPSKISDDAILFWMTIAHHARFLNSDSKVIGDLILKWLDAKWSTIFSKSDIHLLGSFITWLCGRKVTITTRWPYFDNVFGHFQSRTQQFSKLADQIMGSKVSSQSVSHDFQWISPPPLVTITRCDEVLQRLLQAVSECDEMDKKLHFPQLLSHAIFVYQHVFDISQFSATAEQLKYELSRQLDGLSLPTDLPIINALRYLELSESPATTFVAEHINVNELLTNDKDYSLSLTPEDIHDEFSDFAVIRREQKLPRIANFVYTDFWVCHSLEQSMVELIFKINSTLDDSIMGQLIKYLDTLSGFQFISALFTTVSMLHEGDITYIKSIHIIRILRQCGAKLLGLYEFERSHIAYVLLLDICSLFSEKIFTSEDRDLMLDFSDILNWFVSIGKKGSLYGDLELSRLGSLVYNILCFGNCADVIDPSNLREFGLMVLNQRSRMTYLESCTEYCRFVKTLPSSDRSAQVEQFLQCIHAPESASETAAIFTQCSINLGKVGYRPLVHVVDILNSYHSSFHFTKYLRSSVQQLLGNCYSLPTNLEIDLLCLWYDERQTLVDFPYFLYGYTSFEQFVLAKKCVIYSIVKTRKHQCKRTISLIIEISKFEDEDDLMLHSIPWITCLAFAKNGTGSQIIDELKQKFEDVVEFQNLIVLDLLFYMCDCSSEDSILKAINHTFQGKMDDAARVFLQESSPVLDSMIYGVPLSSALTLISRVPRDFWEAKNVYFLLKNLTSQLQKCIPCDSERVLIARKVVILGLFTELKAWTKTPLQSYLSVLIQFLSEECIHDYFAKLIVESLVLFRFEWTHDPGFANIILSLFENSAYFYDTHGHINQALKNFLLKFFVEYSAHNGAWKEILIVYVDILKDNEMTLTQQDFHSLLGKLADAPMMFTDKCLSRAMNLIFSKASHLNYVDDITCKREIAELLLKSDETHHSPCFSAFIGRYLGSFYLNTGDSLVGVKQDFQKGIEYDAEATCSSLLAITETCERIIAKTNNMEEKILLECFFSFIIHQGHQSLQSIEGLVTSSFFQHYSKFIVPLTTFLFEFSHMSDYERIDIKDLLSNPGTLPYTQWVQAYSLALIDSLLDQYPFLLPLRKYLKDYPSSCENFLVYLWLFYVYRTDTSGSSLLFKFIDQTISGIDSFEDNSEKCKLVIDLVYMVVVTSNSNKAFGTLFKRLVTSADIIKLCACALHVGCPKFALLILEKLTMTADSKETYLRLTELSSMATAIYQSLPDPDLFFGIPTDTSLQSAMKLFSYNSGSTKDLMFKNAQFDALANQERSDIIIKNLVSSLSENGLTGLADSLDSSLNSTNNAAKGYDWSWKLNQWELPFPEVINTSNEAIYGILKSMREDSDGSKTAALCQDAILWILRSKRNDGSNLLKTLGVLTAIESINLISISGLKENINNSIAGPESWFKVVSFDNFEDILLARKFAFQNMSSRIGEQNSILGVAFENMRYGRYARLHNEHQKAVNSTVFLSNIANKVKDKKIANIVSRLSLIDTASTLWSQGETAIPIRQLQECVRINVEHFASDFPLNTIHLSDAYVESFLVEWNYQARQERYETIMNTYVTPVLKFIHTVTNPKHKAEILNRVANFCFKEIQETPDEELIRIRDLLQTKKLEMDELKKFYKSSSDQSIRNNAGKAYRRLVLEYNSDKEVYDQLAKKRLLCLEISLRSYLDVLTLSDDYDHEDLDKFCALWFQMSSSDILNELVEQSIYDVPLYKIIPWINQLVSRLLSEKTSFQRVLHRLVVLICTAHPWHSLTYLKSLKIHMKYDHLRTDLILSSKVKAASHLLNTLASNTEFNERILEPLEQFCDESVTLATAKYKAAKTVYLSNIKHGEFWLKVLPSFNIPLPTMNDIPVSKSLDYSSLPSIQYVDPHVTISASGVSLPKIMKIRLTDGSTHKMLLKGSSDDLRQDAIMQQVFSKVNTIFENEKETRKRFLRIRTYKIVPLGPQAGVLEFVANSIPLADILKKYHEKDSLGFNDARSMMKDVQDQSIRKRVSVYLEICKKIPPVFRQFFIDTFLDIDDWFRSREVYTRGVVSTSMVGHIMGIGDRHLNNILIDKKTGEPIHIDFGVAFDQGKLLPVPERVPFRLTRDIVDGLGCTGVEGSFRKKSEHVFRVLRSNHDKLMGILNVLRYDPLYSWVISPIRKQRVQTCNSFEEISGNDDSDVAVRTLRTVQDKLNAGGLSVEASVQELIAQATDIENLAVIYMGWTPFY</sequence>
<keyword evidence="13" id="KW-0779">Telomere</keyword>
<dbReference type="EMBL" id="CDQK01000003">
    <property type="protein sequence ID" value="CEP22574.1"/>
    <property type="molecule type" value="Genomic_DNA"/>
</dbReference>
<dbReference type="PROSITE" id="PS51190">
    <property type="entry name" value="FATC"/>
    <property type="match status" value="1"/>
</dbReference>
<evidence type="ECO:0000259" key="21">
    <source>
        <dbReference type="PROSITE" id="PS50290"/>
    </source>
</evidence>
<protein>
    <recommendedName>
        <fullName evidence="5">Serine/threonine-protein kinase TEL1</fullName>
        <ecNumber evidence="4">2.7.11.1</ecNumber>
    </recommendedName>
    <alternativeName>
        <fullName evidence="15">ATM homolog</fullName>
    </alternativeName>
    <alternativeName>
        <fullName evidence="17 18">DNA-damage checkpoint kinase TEL1</fullName>
    </alternativeName>
    <alternativeName>
        <fullName evidence="6">Serine/threonine-protein kinase tel1</fullName>
    </alternativeName>
    <alternativeName>
        <fullName evidence="16">Telomere length regulation protein 1</fullName>
    </alternativeName>
</protein>
<proteinExistence type="inferred from homology"/>
<evidence type="ECO:0000256" key="13">
    <source>
        <dbReference type="ARBA" id="ARBA00022895"/>
    </source>
</evidence>
<dbReference type="SMART" id="SM01343">
    <property type="entry name" value="FATC"/>
    <property type="match status" value="1"/>
</dbReference>
<evidence type="ECO:0000256" key="4">
    <source>
        <dbReference type="ARBA" id="ARBA00012513"/>
    </source>
</evidence>
<feature type="domain" description="FATC" evidence="23">
    <location>
        <begin position="2444"/>
        <end position="2476"/>
    </location>
</feature>
<keyword evidence="12" id="KW-0067">ATP-binding</keyword>
<keyword evidence="10" id="KW-0227">DNA damage</keyword>
<evidence type="ECO:0000259" key="23">
    <source>
        <dbReference type="PROSITE" id="PS51190"/>
    </source>
</evidence>
<keyword evidence="13" id="KW-0158">Chromosome</keyword>
<dbReference type="Gene3D" id="3.30.1010.10">
    <property type="entry name" value="Phosphatidylinositol 3-kinase Catalytic Subunit, Chain A, domain 4"/>
    <property type="match status" value="1"/>
</dbReference>
<dbReference type="SMART" id="SM00146">
    <property type="entry name" value="PI3Kc"/>
    <property type="match status" value="1"/>
</dbReference>
<dbReference type="Pfam" id="PF00454">
    <property type="entry name" value="PI3_PI4_kinase"/>
    <property type="match status" value="1"/>
</dbReference>
<evidence type="ECO:0000256" key="18">
    <source>
        <dbReference type="ARBA" id="ARBA00032467"/>
    </source>
</evidence>
<comment type="similarity">
    <text evidence="3">Belongs to the PI3/PI4-kinase family. ATM subfamily.</text>
</comment>
<evidence type="ECO:0000256" key="8">
    <source>
        <dbReference type="ARBA" id="ARBA00022679"/>
    </source>
</evidence>
<dbReference type="PROSITE" id="PS51189">
    <property type="entry name" value="FAT"/>
    <property type="match status" value="1"/>
</dbReference>
<evidence type="ECO:0000256" key="19">
    <source>
        <dbReference type="ARBA" id="ARBA00047899"/>
    </source>
</evidence>
<comment type="catalytic activity">
    <reaction evidence="20">
        <text>L-seryl-[protein] + ATP = O-phospho-L-seryl-[protein] + ADP + H(+)</text>
        <dbReference type="Rhea" id="RHEA:17989"/>
        <dbReference type="Rhea" id="RHEA-COMP:9863"/>
        <dbReference type="Rhea" id="RHEA-COMP:11604"/>
        <dbReference type="ChEBI" id="CHEBI:15378"/>
        <dbReference type="ChEBI" id="CHEBI:29999"/>
        <dbReference type="ChEBI" id="CHEBI:30616"/>
        <dbReference type="ChEBI" id="CHEBI:83421"/>
        <dbReference type="ChEBI" id="CHEBI:456216"/>
        <dbReference type="EC" id="2.7.11.1"/>
    </reaction>
</comment>
<dbReference type="GO" id="GO:0005524">
    <property type="term" value="F:ATP binding"/>
    <property type="evidence" value="ECO:0007669"/>
    <property type="project" value="UniProtKB-KW"/>
</dbReference>
<evidence type="ECO:0000256" key="6">
    <source>
        <dbReference type="ARBA" id="ARBA00020288"/>
    </source>
</evidence>
<dbReference type="InterPro" id="IPR014009">
    <property type="entry name" value="PIK_FAT"/>
</dbReference>
<evidence type="ECO:0000256" key="16">
    <source>
        <dbReference type="ARBA" id="ARBA00030222"/>
    </source>
</evidence>
<dbReference type="InterPro" id="IPR044107">
    <property type="entry name" value="PIKKc_ATM"/>
</dbReference>
<accession>A0A0H5CD75</accession>
<dbReference type="InterPro" id="IPR011009">
    <property type="entry name" value="Kinase-like_dom_sf"/>
</dbReference>
<dbReference type="PANTHER" id="PTHR37079">
    <property type="entry name" value="SERINE/THREONINE-PROTEIN KINASE ATM"/>
    <property type="match status" value="1"/>
</dbReference>
<dbReference type="InterPro" id="IPR018936">
    <property type="entry name" value="PI3/4_kinase_CS"/>
</dbReference>
<dbReference type="SUPFAM" id="SSF56112">
    <property type="entry name" value="Protein kinase-like (PK-like)"/>
    <property type="match status" value="1"/>
</dbReference>
<name>A0A0H5CD75_CYBJN</name>
<feature type="domain" description="FAT" evidence="22">
    <location>
        <begin position="1457"/>
        <end position="2027"/>
    </location>
</feature>
<evidence type="ECO:0000256" key="7">
    <source>
        <dbReference type="ARBA" id="ARBA00022527"/>
    </source>
</evidence>
<evidence type="ECO:0000256" key="14">
    <source>
        <dbReference type="ARBA" id="ARBA00023242"/>
    </source>
</evidence>
<evidence type="ECO:0000256" key="2">
    <source>
        <dbReference type="ARBA" id="ARBA00004574"/>
    </source>
</evidence>
<dbReference type="Pfam" id="PF02260">
    <property type="entry name" value="FATC"/>
    <property type="match status" value="1"/>
</dbReference>
<comment type="subcellular location">
    <subcellularLocation>
        <location evidence="2">Chromosome</location>
        <location evidence="2">Telomere</location>
    </subcellularLocation>
    <subcellularLocation>
        <location evidence="1">Nucleus</location>
    </subcellularLocation>
</comment>
<dbReference type="PROSITE" id="PS50290">
    <property type="entry name" value="PI3_4_KINASE_3"/>
    <property type="match status" value="1"/>
</dbReference>
<dbReference type="Proteomes" id="UP000038830">
    <property type="component" value="Unassembled WGS sequence"/>
</dbReference>
<evidence type="ECO:0000256" key="1">
    <source>
        <dbReference type="ARBA" id="ARBA00004123"/>
    </source>
</evidence>
<dbReference type="InterPro" id="IPR038980">
    <property type="entry name" value="ATM_plant"/>
</dbReference>
<dbReference type="CDD" id="cd05171">
    <property type="entry name" value="PIKKc_ATM"/>
    <property type="match status" value="1"/>
</dbReference>
<dbReference type="EC" id="2.7.11.1" evidence="4"/>
<evidence type="ECO:0000256" key="17">
    <source>
        <dbReference type="ARBA" id="ARBA00031460"/>
    </source>
</evidence>
<dbReference type="PANTHER" id="PTHR37079:SF4">
    <property type="entry name" value="SERINE_THREONINE-PROTEIN KINASE ATM"/>
    <property type="match status" value="1"/>
</dbReference>
<dbReference type="GO" id="GO:0005634">
    <property type="term" value="C:nucleus"/>
    <property type="evidence" value="ECO:0007669"/>
    <property type="project" value="UniProtKB-SubCell"/>
</dbReference>
<reference evidence="25" key="1">
    <citation type="journal article" date="2015" name="J. Biotechnol.">
        <title>The structure of the Cyberlindnera jadinii genome and its relation to Candida utilis analyzed by the occurrence of single nucleotide polymorphisms.</title>
        <authorList>
            <person name="Rupp O."/>
            <person name="Brinkrolf K."/>
            <person name="Buerth C."/>
            <person name="Kunigo M."/>
            <person name="Schneider J."/>
            <person name="Jaenicke S."/>
            <person name="Goesmann A."/>
            <person name="Puehler A."/>
            <person name="Jaeger K.-E."/>
            <person name="Ernst J.F."/>
        </authorList>
    </citation>
    <scope>NUCLEOTIDE SEQUENCE [LARGE SCALE GENOMIC DNA]</scope>
    <source>
        <strain evidence="25">ATCC 18201 / CBS 1600 / BCRC 20928 / JCM 3617 / NBRC 0987 / NRRL Y-1542</strain>
    </source>
</reference>
<evidence type="ECO:0000256" key="10">
    <source>
        <dbReference type="ARBA" id="ARBA00022763"/>
    </source>
</evidence>
<dbReference type="Gene3D" id="1.10.1070.11">
    <property type="entry name" value="Phosphatidylinositol 3-/4-kinase, catalytic domain"/>
    <property type="match status" value="1"/>
</dbReference>
<keyword evidence="14" id="KW-0539">Nucleus</keyword>
<evidence type="ECO:0000256" key="5">
    <source>
        <dbReference type="ARBA" id="ARBA00014619"/>
    </source>
</evidence>
<evidence type="ECO:0000256" key="3">
    <source>
        <dbReference type="ARBA" id="ARBA00010769"/>
    </source>
</evidence>
<dbReference type="PROSITE" id="PS00916">
    <property type="entry name" value="PI3_4_KINASE_2"/>
    <property type="match status" value="1"/>
</dbReference>
<evidence type="ECO:0000259" key="22">
    <source>
        <dbReference type="PROSITE" id="PS51189"/>
    </source>
</evidence>
<evidence type="ECO:0000256" key="12">
    <source>
        <dbReference type="ARBA" id="ARBA00022840"/>
    </source>
</evidence>